<name>A0ABS6SIC1_9SPHN</name>
<comment type="caution">
    <text evidence="5">The sequence shown here is derived from an EMBL/GenBank/DDBJ whole genome shotgun (WGS) entry which is preliminary data.</text>
</comment>
<evidence type="ECO:0000256" key="1">
    <source>
        <dbReference type="ARBA" id="ARBA00018719"/>
    </source>
</evidence>
<keyword evidence="2" id="KW-0285">Flavoprotein</keyword>
<dbReference type="InterPro" id="IPR023753">
    <property type="entry name" value="FAD/NAD-binding_dom"/>
</dbReference>
<dbReference type="CDD" id="cd00038">
    <property type="entry name" value="CAP_ED"/>
    <property type="match status" value="1"/>
</dbReference>
<dbReference type="Proteomes" id="UP000722336">
    <property type="component" value="Unassembled WGS sequence"/>
</dbReference>
<organism evidence="5 6">
    <name type="scientific">Pacificimonas pallii</name>
    <dbReference type="NCBI Taxonomy" id="2827236"/>
    <lineage>
        <taxon>Bacteria</taxon>
        <taxon>Pseudomonadati</taxon>
        <taxon>Pseudomonadota</taxon>
        <taxon>Alphaproteobacteria</taxon>
        <taxon>Sphingomonadales</taxon>
        <taxon>Sphingosinicellaceae</taxon>
        <taxon>Pacificimonas</taxon>
    </lineage>
</organism>
<accession>A0ABS6SIC1</accession>
<sequence length="540" mass="57635">MEQLAIDLNTTPRQPLAEAHVRAIRKIAASRRYPAGTIIVRPGDPMDEFVFIDDGEIEVVDVSTGERTLPHTLGPGQYIGEIAFLNGGSWTMCMRAALDTDTLVVPRQEMLDLMARIPELSDSVVTVFAGRRRRVFEDEKSSLTLVGGDDDRAIRRIAAFADRNRVPVTRLDLGTSQADALLRSAGLPLDRPAVLFGAEAVDDPNPRAIARLLGLDLSLSCAEHFDTVIVGGGPAGIAAAVYAGAEGLSALVIEDQVIGGQAGSSSRIENYMGFPTGISGADLCWRGEIQAMRLGTRFIMPRRVTTVAPCDAGYCLTLDDGETVNARTVVVASGVQYRRLPIERFKDFEGAGIYYAATEIEARYCRNSEVVIVGGGNSAGQAAMFLSRVASHVHVLVRGEGLADSMSSYLSNRLYADPDITVHPHAELSSLYGDGVLDAVDIRNRQTGDVERKPVGGVFVMIGAAPNTNWIADLIDVDERGFVLTGEDAGQDTPFATSMPGIFAVGDVRKGSIKRVASGVGEGSVVISHVWAHVNGGDAP</sequence>
<proteinExistence type="predicted"/>
<dbReference type="EMBL" id="JAGSPA010000004">
    <property type="protein sequence ID" value="MBV7257612.1"/>
    <property type="molecule type" value="Genomic_DNA"/>
</dbReference>
<dbReference type="InterPro" id="IPR000595">
    <property type="entry name" value="cNMP-bd_dom"/>
</dbReference>
<dbReference type="Pfam" id="PF07992">
    <property type="entry name" value="Pyr_redox_2"/>
    <property type="match status" value="1"/>
</dbReference>
<reference evidence="5 6" key="1">
    <citation type="submission" date="2021-04" db="EMBL/GenBank/DDBJ databases">
        <authorList>
            <person name="Pira H."/>
            <person name="Risdian C."/>
            <person name="Wink J."/>
        </authorList>
    </citation>
    <scope>NUCLEOTIDE SEQUENCE [LARGE SCALE GENOMIC DNA]</scope>
    <source>
        <strain evidence="5 6">WHA3</strain>
    </source>
</reference>
<feature type="domain" description="Cyclic nucleotide-binding" evidence="4">
    <location>
        <begin position="31"/>
        <end position="131"/>
    </location>
</feature>
<evidence type="ECO:0000256" key="2">
    <source>
        <dbReference type="ARBA" id="ARBA00022630"/>
    </source>
</evidence>
<evidence type="ECO:0000256" key="3">
    <source>
        <dbReference type="ARBA" id="ARBA00023002"/>
    </source>
</evidence>
<keyword evidence="3" id="KW-0560">Oxidoreductase</keyword>
<evidence type="ECO:0000313" key="6">
    <source>
        <dbReference type="Proteomes" id="UP000722336"/>
    </source>
</evidence>
<keyword evidence="6" id="KW-1185">Reference proteome</keyword>
<evidence type="ECO:0000259" key="4">
    <source>
        <dbReference type="PROSITE" id="PS50042"/>
    </source>
</evidence>
<dbReference type="RefSeq" id="WP_218446453.1">
    <property type="nucleotide sequence ID" value="NZ_JAGSPA010000004.1"/>
</dbReference>
<gene>
    <name evidence="5" type="ORF">KCG44_12540</name>
</gene>
<dbReference type="InterPro" id="IPR050097">
    <property type="entry name" value="Ferredoxin-NADP_redctase_2"/>
</dbReference>
<dbReference type="PANTHER" id="PTHR48105">
    <property type="entry name" value="THIOREDOXIN REDUCTASE 1-RELATED-RELATED"/>
    <property type="match status" value="1"/>
</dbReference>
<dbReference type="PROSITE" id="PS50042">
    <property type="entry name" value="CNMP_BINDING_3"/>
    <property type="match status" value="1"/>
</dbReference>
<protein>
    <recommendedName>
        <fullName evidence="1">Thioredoxin reductase</fullName>
    </recommendedName>
</protein>
<dbReference type="Pfam" id="PF00027">
    <property type="entry name" value="cNMP_binding"/>
    <property type="match status" value="1"/>
</dbReference>
<evidence type="ECO:0000313" key="5">
    <source>
        <dbReference type="EMBL" id="MBV7257612.1"/>
    </source>
</evidence>
<dbReference type="SMART" id="SM00100">
    <property type="entry name" value="cNMP"/>
    <property type="match status" value="1"/>
</dbReference>